<name>A0A285R131_9SPHN</name>
<keyword evidence="11" id="KW-0449">Lipoprotein</keyword>
<keyword evidence="7 8" id="KW-0472">Membrane</keyword>
<feature type="transmembrane region" description="Helical" evidence="8">
    <location>
        <begin position="21"/>
        <end position="49"/>
    </location>
</feature>
<dbReference type="PANTHER" id="PTHR30489">
    <property type="entry name" value="LIPOPROTEIN-RELEASING SYSTEM TRANSMEMBRANE PROTEIN LOLE"/>
    <property type="match status" value="1"/>
</dbReference>
<dbReference type="OrthoDB" id="9808461at2"/>
<dbReference type="GO" id="GO:0044874">
    <property type="term" value="P:lipoprotein localization to outer membrane"/>
    <property type="evidence" value="ECO:0007669"/>
    <property type="project" value="TreeGrafter"/>
</dbReference>
<organism evidence="11 12">
    <name type="scientific">Sphingomonas guangdongensis</name>
    <dbReference type="NCBI Taxonomy" id="1141890"/>
    <lineage>
        <taxon>Bacteria</taxon>
        <taxon>Pseudomonadati</taxon>
        <taxon>Pseudomonadota</taxon>
        <taxon>Alphaproteobacteria</taxon>
        <taxon>Sphingomonadales</taxon>
        <taxon>Sphingomonadaceae</taxon>
        <taxon>Sphingomonas</taxon>
    </lineage>
</organism>
<evidence type="ECO:0000256" key="6">
    <source>
        <dbReference type="ARBA" id="ARBA00022989"/>
    </source>
</evidence>
<evidence type="ECO:0000256" key="7">
    <source>
        <dbReference type="ARBA" id="ARBA00023136"/>
    </source>
</evidence>
<dbReference type="InterPro" id="IPR003838">
    <property type="entry name" value="ABC3_permease_C"/>
</dbReference>
<keyword evidence="6 8" id="KW-1133">Transmembrane helix</keyword>
<dbReference type="Pfam" id="PF12704">
    <property type="entry name" value="MacB_PCD"/>
    <property type="match status" value="1"/>
</dbReference>
<protein>
    <submittedName>
        <fullName evidence="11">Lipoprotein-releasing system permease protein</fullName>
    </submittedName>
</protein>
<evidence type="ECO:0000259" key="9">
    <source>
        <dbReference type="Pfam" id="PF02687"/>
    </source>
</evidence>
<evidence type="ECO:0000256" key="8">
    <source>
        <dbReference type="SAM" id="Phobius"/>
    </source>
</evidence>
<evidence type="ECO:0000259" key="10">
    <source>
        <dbReference type="Pfam" id="PF12704"/>
    </source>
</evidence>
<feature type="transmembrane region" description="Helical" evidence="8">
    <location>
        <begin position="382"/>
        <end position="402"/>
    </location>
</feature>
<dbReference type="InterPro" id="IPR011925">
    <property type="entry name" value="LolCE_TM"/>
</dbReference>
<feature type="domain" description="ABC3 transporter permease C-terminal" evidence="9">
    <location>
        <begin position="277"/>
        <end position="409"/>
    </location>
</feature>
<keyword evidence="3" id="KW-0813">Transport</keyword>
<comment type="similarity">
    <text evidence="2">Belongs to the ABC-4 integral membrane protein family. LolC/E subfamily.</text>
</comment>
<evidence type="ECO:0000313" key="11">
    <source>
        <dbReference type="EMBL" id="SOB87498.1"/>
    </source>
</evidence>
<keyword evidence="12" id="KW-1185">Reference proteome</keyword>
<keyword evidence="4" id="KW-1003">Cell membrane</keyword>
<evidence type="ECO:0000256" key="2">
    <source>
        <dbReference type="ARBA" id="ARBA00005236"/>
    </source>
</evidence>
<comment type="subcellular location">
    <subcellularLocation>
        <location evidence="1">Cell membrane</location>
        <topology evidence="1">Multi-pass membrane protein</topology>
    </subcellularLocation>
</comment>
<sequence>MLLSRYERTIARRYLLPGRGEAFIALVAGISLAAVMLGVAALLVIMSVMNGFRAELFDKIVGLNGHAVIQGYNGQLRDWRAIVAEARATPGVTGATPLVEQPLMAGFNGRVEAVLVRGMRVPDIRANQTLSGNVVVGSLGALTPGSGRIAIGSRLAQTLGATLGSEVSLISPQGPASPFGTVPRIVSYTVGAIFEVGVYDYDKQFVVMPMEDAQTLLLMGDSVGMVELDTENPDRVAAILAPLAPKIAGRAQLTDWRQMNAQLFEALSVDRLVTFTVLSILLAVVSFNIVSSLIMLVRAKTRDIAILRTMGATRGALMRIFMTVGTTIGLLGTAAGLVLGAVLLVFRQQVVSFLGLVTGTQIWDPSMRFLTELPAKTDPLEVVGIVAMAMGFSFLATLYPAFKAAGTDPVQVLRYE</sequence>
<dbReference type="PANTHER" id="PTHR30489:SF0">
    <property type="entry name" value="LIPOPROTEIN-RELEASING SYSTEM TRANSMEMBRANE PROTEIN LOLE"/>
    <property type="match status" value="1"/>
</dbReference>
<gene>
    <name evidence="11" type="ORF">SAMN06297144_2630</name>
</gene>
<dbReference type="AlphaFoldDB" id="A0A285R131"/>
<accession>A0A285R131</accession>
<dbReference type="Proteomes" id="UP000219494">
    <property type="component" value="Unassembled WGS sequence"/>
</dbReference>
<dbReference type="RefSeq" id="WP_097064494.1">
    <property type="nucleotide sequence ID" value="NZ_OBMI01000003.1"/>
</dbReference>
<reference evidence="11 12" key="1">
    <citation type="submission" date="2017-07" db="EMBL/GenBank/DDBJ databases">
        <authorList>
            <person name="Sun Z.S."/>
            <person name="Albrecht U."/>
            <person name="Echele G."/>
            <person name="Lee C.C."/>
        </authorList>
    </citation>
    <scope>NUCLEOTIDE SEQUENCE [LARGE SCALE GENOMIC DNA]</scope>
    <source>
        <strain evidence="11 12">CGMCC 1.12672</strain>
    </source>
</reference>
<dbReference type="InterPro" id="IPR025857">
    <property type="entry name" value="MacB_PCD"/>
</dbReference>
<dbReference type="InterPro" id="IPR051447">
    <property type="entry name" value="Lipoprotein-release_system"/>
</dbReference>
<evidence type="ECO:0000256" key="4">
    <source>
        <dbReference type="ARBA" id="ARBA00022475"/>
    </source>
</evidence>
<proteinExistence type="inferred from homology"/>
<keyword evidence="5 8" id="KW-0812">Transmembrane</keyword>
<evidence type="ECO:0000256" key="1">
    <source>
        <dbReference type="ARBA" id="ARBA00004651"/>
    </source>
</evidence>
<dbReference type="NCBIfam" id="TIGR02212">
    <property type="entry name" value="lolCE"/>
    <property type="match status" value="1"/>
</dbReference>
<evidence type="ECO:0000256" key="5">
    <source>
        <dbReference type="ARBA" id="ARBA00022692"/>
    </source>
</evidence>
<dbReference type="EMBL" id="OBMI01000003">
    <property type="protein sequence ID" value="SOB87498.1"/>
    <property type="molecule type" value="Genomic_DNA"/>
</dbReference>
<feature type="transmembrane region" description="Helical" evidence="8">
    <location>
        <begin position="320"/>
        <end position="346"/>
    </location>
</feature>
<evidence type="ECO:0000256" key="3">
    <source>
        <dbReference type="ARBA" id="ARBA00022448"/>
    </source>
</evidence>
<feature type="domain" description="MacB-like periplasmic core" evidence="10">
    <location>
        <begin position="30"/>
        <end position="240"/>
    </location>
</feature>
<dbReference type="GO" id="GO:0098797">
    <property type="term" value="C:plasma membrane protein complex"/>
    <property type="evidence" value="ECO:0007669"/>
    <property type="project" value="TreeGrafter"/>
</dbReference>
<feature type="transmembrane region" description="Helical" evidence="8">
    <location>
        <begin position="272"/>
        <end position="299"/>
    </location>
</feature>
<dbReference type="Pfam" id="PF02687">
    <property type="entry name" value="FtsX"/>
    <property type="match status" value="1"/>
</dbReference>
<evidence type="ECO:0000313" key="12">
    <source>
        <dbReference type="Proteomes" id="UP000219494"/>
    </source>
</evidence>
<dbReference type="GO" id="GO:0042953">
    <property type="term" value="P:lipoprotein transport"/>
    <property type="evidence" value="ECO:0007669"/>
    <property type="project" value="InterPro"/>
</dbReference>